<feature type="compositionally biased region" description="Basic and acidic residues" evidence="1">
    <location>
        <begin position="1"/>
        <end position="12"/>
    </location>
</feature>
<feature type="region of interest" description="Disordered" evidence="1">
    <location>
        <begin position="1"/>
        <end position="176"/>
    </location>
</feature>
<dbReference type="SMART" id="SM01273">
    <property type="entry name" value="Mago-bind"/>
    <property type="match status" value="1"/>
</dbReference>
<evidence type="ECO:0000313" key="3">
    <source>
        <dbReference type="EMBL" id="RPB08699.1"/>
    </source>
</evidence>
<dbReference type="InterPro" id="IPR036348">
    <property type="entry name" value="WIBG_N_sf"/>
</dbReference>
<name>A0A3N4KH82_9PEZI</name>
<dbReference type="Proteomes" id="UP000277580">
    <property type="component" value="Unassembled WGS sequence"/>
</dbReference>
<dbReference type="GO" id="GO:0003723">
    <property type="term" value="F:RNA binding"/>
    <property type="evidence" value="ECO:0007669"/>
    <property type="project" value="TreeGrafter"/>
</dbReference>
<feature type="compositionally biased region" description="Polar residues" evidence="1">
    <location>
        <begin position="15"/>
        <end position="29"/>
    </location>
</feature>
<evidence type="ECO:0000313" key="4">
    <source>
        <dbReference type="Proteomes" id="UP000277580"/>
    </source>
</evidence>
<sequence length="221" mass="24322">MPSSIKIDDDPSRPATPSNAGITRNSDGQQIIPASVRPDGTTRREIKVRPGYRPPEDVEVYTNRTVETWKNRGSGGVPGAAAASDDDKKTDSAGSDKNAKRRAARKRAKELERETKNEAGEETKAPTKEIKEDLETGGAKVSKKSPHASTNTTSRAASPKPKPELTQEEKEKLAKGIRKKIRQANELKDRKDNGENLLPEQLEKVIKLHELTRQLNTLGLE</sequence>
<dbReference type="EMBL" id="ML119160">
    <property type="protein sequence ID" value="RPB08699.1"/>
    <property type="molecule type" value="Genomic_DNA"/>
</dbReference>
<dbReference type="STRING" id="1392247.A0A3N4KH82"/>
<feature type="compositionally biased region" description="Basic residues" evidence="1">
    <location>
        <begin position="99"/>
        <end position="108"/>
    </location>
</feature>
<feature type="domain" description="WIBG Mago-binding" evidence="2">
    <location>
        <begin position="28"/>
        <end position="54"/>
    </location>
</feature>
<dbReference type="AlphaFoldDB" id="A0A3N4KH82"/>
<proteinExistence type="predicted"/>
<dbReference type="InterPro" id="IPR039333">
    <property type="entry name" value="PYM1"/>
</dbReference>
<feature type="compositionally biased region" description="Basic and acidic residues" evidence="1">
    <location>
        <begin position="161"/>
        <end position="174"/>
    </location>
</feature>
<dbReference type="OrthoDB" id="21625at2759"/>
<gene>
    <name evidence="3" type="ORF">P167DRAFT_560458</name>
</gene>
<reference evidence="3 4" key="1">
    <citation type="journal article" date="2018" name="Nat. Ecol. Evol.">
        <title>Pezizomycetes genomes reveal the molecular basis of ectomycorrhizal truffle lifestyle.</title>
        <authorList>
            <person name="Murat C."/>
            <person name="Payen T."/>
            <person name="Noel B."/>
            <person name="Kuo A."/>
            <person name="Morin E."/>
            <person name="Chen J."/>
            <person name="Kohler A."/>
            <person name="Krizsan K."/>
            <person name="Balestrini R."/>
            <person name="Da Silva C."/>
            <person name="Montanini B."/>
            <person name="Hainaut M."/>
            <person name="Levati E."/>
            <person name="Barry K.W."/>
            <person name="Belfiori B."/>
            <person name="Cichocki N."/>
            <person name="Clum A."/>
            <person name="Dockter R.B."/>
            <person name="Fauchery L."/>
            <person name="Guy J."/>
            <person name="Iotti M."/>
            <person name="Le Tacon F."/>
            <person name="Lindquist E.A."/>
            <person name="Lipzen A."/>
            <person name="Malagnac F."/>
            <person name="Mello A."/>
            <person name="Molinier V."/>
            <person name="Miyauchi S."/>
            <person name="Poulain J."/>
            <person name="Riccioni C."/>
            <person name="Rubini A."/>
            <person name="Sitrit Y."/>
            <person name="Splivallo R."/>
            <person name="Traeger S."/>
            <person name="Wang M."/>
            <person name="Zifcakova L."/>
            <person name="Wipf D."/>
            <person name="Zambonelli A."/>
            <person name="Paolocci F."/>
            <person name="Nowrousian M."/>
            <person name="Ottonello S."/>
            <person name="Baldrian P."/>
            <person name="Spatafora J.W."/>
            <person name="Henrissat B."/>
            <person name="Nagy L.G."/>
            <person name="Aury J.M."/>
            <person name="Wincker P."/>
            <person name="Grigoriev I.V."/>
            <person name="Bonfante P."/>
            <person name="Martin F.M."/>
        </authorList>
    </citation>
    <scope>NUCLEOTIDE SEQUENCE [LARGE SCALE GENOMIC DNA]</scope>
    <source>
        <strain evidence="3 4">CCBAS932</strain>
    </source>
</reference>
<organism evidence="3 4">
    <name type="scientific">Morchella conica CCBAS932</name>
    <dbReference type="NCBI Taxonomy" id="1392247"/>
    <lineage>
        <taxon>Eukaryota</taxon>
        <taxon>Fungi</taxon>
        <taxon>Dikarya</taxon>
        <taxon>Ascomycota</taxon>
        <taxon>Pezizomycotina</taxon>
        <taxon>Pezizomycetes</taxon>
        <taxon>Pezizales</taxon>
        <taxon>Morchellaceae</taxon>
        <taxon>Morchella</taxon>
    </lineage>
</organism>
<accession>A0A3N4KH82</accession>
<feature type="compositionally biased region" description="Basic and acidic residues" evidence="1">
    <location>
        <begin position="109"/>
        <end position="134"/>
    </location>
</feature>
<evidence type="ECO:0000256" key="1">
    <source>
        <dbReference type="SAM" id="MobiDB-lite"/>
    </source>
</evidence>
<dbReference type="Pfam" id="PF09282">
    <property type="entry name" value="Mago-bind"/>
    <property type="match status" value="1"/>
</dbReference>
<protein>
    <recommendedName>
        <fullName evidence="2">WIBG Mago-binding domain-containing protein</fullName>
    </recommendedName>
</protein>
<evidence type="ECO:0000259" key="2">
    <source>
        <dbReference type="SMART" id="SM01273"/>
    </source>
</evidence>
<dbReference type="GO" id="GO:0005737">
    <property type="term" value="C:cytoplasm"/>
    <property type="evidence" value="ECO:0007669"/>
    <property type="project" value="TreeGrafter"/>
</dbReference>
<dbReference type="GO" id="GO:0035145">
    <property type="term" value="C:exon-exon junction complex"/>
    <property type="evidence" value="ECO:0007669"/>
    <property type="project" value="TreeGrafter"/>
</dbReference>
<dbReference type="GO" id="GO:1903259">
    <property type="term" value="P:exon-exon junction complex disassembly"/>
    <property type="evidence" value="ECO:0007669"/>
    <property type="project" value="InterPro"/>
</dbReference>
<dbReference type="PANTHER" id="PTHR22959">
    <property type="entry name" value="PYM PROTEIN"/>
    <property type="match status" value="1"/>
</dbReference>
<dbReference type="PANTHER" id="PTHR22959:SF0">
    <property type="entry name" value="PARTNER OF Y14 AND MAGO"/>
    <property type="match status" value="1"/>
</dbReference>
<keyword evidence="4" id="KW-1185">Reference proteome</keyword>
<dbReference type="InParanoid" id="A0A3N4KH82"/>
<feature type="compositionally biased region" description="Polar residues" evidence="1">
    <location>
        <begin position="147"/>
        <end position="156"/>
    </location>
</feature>
<dbReference type="SUPFAM" id="SSF101931">
    <property type="entry name" value="Pym (Within the bgcn gene intron protein, WIBG), N-terminal domain"/>
    <property type="match status" value="1"/>
</dbReference>
<dbReference type="InterPro" id="IPR015362">
    <property type="entry name" value="WIBG_mago-bd"/>
</dbReference>